<accession>A0ACC1HTK2</accession>
<evidence type="ECO:0000313" key="1">
    <source>
        <dbReference type="EMBL" id="KAJ1679365.1"/>
    </source>
</evidence>
<proteinExistence type="predicted"/>
<name>A0ACC1HTK2_9FUNG</name>
<feature type="non-terminal residue" evidence="1">
    <location>
        <position position="338"/>
    </location>
</feature>
<organism evidence="1 2">
    <name type="scientific">Spiromyces aspiralis</name>
    <dbReference type="NCBI Taxonomy" id="68401"/>
    <lineage>
        <taxon>Eukaryota</taxon>
        <taxon>Fungi</taxon>
        <taxon>Fungi incertae sedis</taxon>
        <taxon>Zoopagomycota</taxon>
        <taxon>Kickxellomycotina</taxon>
        <taxon>Kickxellomycetes</taxon>
        <taxon>Kickxellales</taxon>
        <taxon>Kickxellaceae</taxon>
        <taxon>Spiromyces</taxon>
    </lineage>
</organism>
<protein>
    <submittedName>
        <fullName evidence="1">Uncharacterized protein</fullName>
    </submittedName>
</protein>
<reference evidence="1" key="1">
    <citation type="submission" date="2022-06" db="EMBL/GenBank/DDBJ databases">
        <title>Phylogenomic reconstructions and comparative analyses of Kickxellomycotina fungi.</title>
        <authorList>
            <person name="Reynolds N.K."/>
            <person name="Stajich J.E."/>
            <person name="Barry K."/>
            <person name="Grigoriev I.V."/>
            <person name="Crous P."/>
            <person name="Smith M.E."/>
        </authorList>
    </citation>
    <scope>NUCLEOTIDE SEQUENCE</scope>
    <source>
        <strain evidence="1">RSA 2271</strain>
    </source>
</reference>
<dbReference type="EMBL" id="JAMZIH010000425">
    <property type="protein sequence ID" value="KAJ1679365.1"/>
    <property type="molecule type" value="Genomic_DNA"/>
</dbReference>
<evidence type="ECO:0000313" key="2">
    <source>
        <dbReference type="Proteomes" id="UP001145114"/>
    </source>
</evidence>
<keyword evidence="2" id="KW-1185">Reference proteome</keyword>
<gene>
    <name evidence="1" type="ORF">EV182_002200</name>
</gene>
<dbReference type="Proteomes" id="UP001145114">
    <property type="component" value="Unassembled WGS sequence"/>
</dbReference>
<comment type="caution">
    <text evidence="1">The sequence shown here is derived from an EMBL/GenBank/DDBJ whole genome shotgun (WGS) entry which is preliminary data.</text>
</comment>
<sequence length="338" mass="37446">MLFGGLSLFVCIVSFTIQTVVSRSVQDKMNYNHPYMILWISHSFWVVLLPLHYLYEKMKPNAKSTRTLKEELQLGSAKIIMQNRHRQGNYKSLRDESAVEEEADVPVSPGEFTDEDDNNNNNSVEVQDRPSDGNDAARYDQHGQPRQRRSGDRPLNVEEILIRQEDEKALKLARMMPHHVGFHMAAIVTAVAFLLNAGAYLWYAAITFTSISKITAIYNTSCFFAYLFSVLMLGDRIRFAKCLAIAISIGGVLLMTLWNASYTDGSSSSSTAPGMAADTASLAGAASGGGLTRRSVGIASTTELIGDTMSVVCAILIGLYQVIYKKYLSPPNFHSLFF</sequence>